<accession>A0A445CN42</accession>
<gene>
    <name evidence="2" type="ORF">Ahy_A06g027280</name>
</gene>
<keyword evidence="3" id="KW-1185">Reference proteome</keyword>
<sequence length="131" mass="14815">MERHPEKSKELLNVLRASWTRNYPNKPLFLGRLTTGPRTLKLYKTDGDCIPPAMKLILNYSQQNYKLLGGYLAQTTEFDVDSQVGDKQFDIVSSKSITSIKFGEKTNSADEPTSTSDNISEATKSERWAHN</sequence>
<reference evidence="2 3" key="1">
    <citation type="submission" date="2019-01" db="EMBL/GenBank/DDBJ databases">
        <title>Sequencing of cultivated peanut Arachis hypogaea provides insights into genome evolution and oil improvement.</title>
        <authorList>
            <person name="Chen X."/>
        </authorList>
    </citation>
    <scope>NUCLEOTIDE SEQUENCE [LARGE SCALE GENOMIC DNA]</scope>
    <source>
        <strain evidence="3">cv. Fuhuasheng</strain>
        <tissue evidence="2">Leaves</tissue>
    </source>
</reference>
<feature type="region of interest" description="Disordered" evidence="1">
    <location>
        <begin position="102"/>
        <end position="131"/>
    </location>
</feature>
<evidence type="ECO:0000313" key="2">
    <source>
        <dbReference type="EMBL" id="RYR52346.1"/>
    </source>
</evidence>
<dbReference type="EMBL" id="SDMP01000006">
    <property type="protein sequence ID" value="RYR52346.1"/>
    <property type="molecule type" value="Genomic_DNA"/>
</dbReference>
<feature type="compositionally biased region" description="Polar residues" evidence="1">
    <location>
        <begin position="109"/>
        <end position="122"/>
    </location>
</feature>
<name>A0A445CN42_ARAHY</name>
<evidence type="ECO:0000313" key="3">
    <source>
        <dbReference type="Proteomes" id="UP000289738"/>
    </source>
</evidence>
<protein>
    <submittedName>
        <fullName evidence="2">Uncharacterized protein</fullName>
    </submittedName>
</protein>
<comment type="caution">
    <text evidence="2">The sequence shown here is derived from an EMBL/GenBank/DDBJ whole genome shotgun (WGS) entry which is preliminary data.</text>
</comment>
<dbReference type="AlphaFoldDB" id="A0A445CN42"/>
<evidence type="ECO:0000256" key="1">
    <source>
        <dbReference type="SAM" id="MobiDB-lite"/>
    </source>
</evidence>
<proteinExistence type="predicted"/>
<dbReference type="Proteomes" id="UP000289738">
    <property type="component" value="Chromosome A06"/>
</dbReference>
<organism evidence="2 3">
    <name type="scientific">Arachis hypogaea</name>
    <name type="common">Peanut</name>
    <dbReference type="NCBI Taxonomy" id="3818"/>
    <lineage>
        <taxon>Eukaryota</taxon>
        <taxon>Viridiplantae</taxon>
        <taxon>Streptophyta</taxon>
        <taxon>Embryophyta</taxon>
        <taxon>Tracheophyta</taxon>
        <taxon>Spermatophyta</taxon>
        <taxon>Magnoliopsida</taxon>
        <taxon>eudicotyledons</taxon>
        <taxon>Gunneridae</taxon>
        <taxon>Pentapetalae</taxon>
        <taxon>rosids</taxon>
        <taxon>fabids</taxon>
        <taxon>Fabales</taxon>
        <taxon>Fabaceae</taxon>
        <taxon>Papilionoideae</taxon>
        <taxon>50 kb inversion clade</taxon>
        <taxon>dalbergioids sensu lato</taxon>
        <taxon>Dalbergieae</taxon>
        <taxon>Pterocarpus clade</taxon>
        <taxon>Arachis</taxon>
    </lineage>
</organism>